<dbReference type="Proteomes" id="UP000611500">
    <property type="component" value="Unassembled WGS sequence"/>
</dbReference>
<name>A0A8J3H361_9RHOB</name>
<keyword evidence="3" id="KW-1185">Reference proteome</keyword>
<comment type="caution">
    <text evidence="2">The sequence shown here is derived from an EMBL/GenBank/DDBJ whole genome shotgun (WGS) entry which is preliminary data.</text>
</comment>
<reference evidence="2" key="2">
    <citation type="submission" date="2020-09" db="EMBL/GenBank/DDBJ databases">
        <authorList>
            <person name="Sun Q."/>
            <person name="Zhou Y."/>
        </authorList>
    </citation>
    <scope>NUCLEOTIDE SEQUENCE</scope>
    <source>
        <strain evidence="2">CGMCC 1.7081</strain>
    </source>
</reference>
<dbReference type="EMBL" id="BNAP01000002">
    <property type="protein sequence ID" value="GHG81829.1"/>
    <property type="molecule type" value="Genomic_DNA"/>
</dbReference>
<dbReference type="PANTHER" id="PTHR43265:SF1">
    <property type="entry name" value="ESTERASE ESTD"/>
    <property type="match status" value="1"/>
</dbReference>
<dbReference type="AlphaFoldDB" id="A0A8J3H361"/>
<proteinExistence type="predicted"/>
<dbReference type="InterPro" id="IPR029058">
    <property type="entry name" value="AB_hydrolase_fold"/>
</dbReference>
<dbReference type="SUPFAM" id="SSF53474">
    <property type="entry name" value="alpha/beta-Hydrolases"/>
    <property type="match status" value="1"/>
</dbReference>
<organism evidence="2 3">
    <name type="scientific">Pseudodonghicola xiamenensis</name>
    <dbReference type="NCBI Taxonomy" id="337702"/>
    <lineage>
        <taxon>Bacteria</taxon>
        <taxon>Pseudomonadati</taxon>
        <taxon>Pseudomonadota</taxon>
        <taxon>Alphaproteobacteria</taxon>
        <taxon>Rhodobacterales</taxon>
        <taxon>Paracoccaceae</taxon>
        <taxon>Pseudodonghicola</taxon>
    </lineage>
</organism>
<accession>A0A8J3H361</accession>
<protein>
    <submittedName>
        <fullName evidence="2">Alpha/beta hydrolase</fullName>
    </submittedName>
</protein>
<evidence type="ECO:0000259" key="1">
    <source>
        <dbReference type="Pfam" id="PF12146"/>
    </source>
</evidence>
<dbReference type="GO" id="GO:0052689">
    <property type="term" value="F:carboxylic ester hydrolase activity"/>
    <property type="evidence" value="ECO:0007669"/>
    <property type="project" value="TreeGrafter"/>
</dbReference>
<dbReference type="PANTHER" id="PTHR43265">
    <property type="entry name" value="ESTERASE ESTD"/>
    <property type="match status" value="1"/>
</dbReference>
<dbReference type="RefSeq" id="WP_035366452.1">
    <property type="nucleotide sequence ID" value="NZ_BNAP01000002.1"/>
</dbReference>
<dbReference type="Pfam" id="PF12146">
    <property type="entry name" value="Hydrolase_4"/>
    <property type="match status" value="1"/>
</dbReference>
<keyword evidence="2" id="KW-0378">Hydrolase</keyword>
<feature type="domain" description="Serine aminopeptidase S33" evidence="1">
    <location>
        <begin position="62"/>
        <end position="275"/>
    </location>
</feature>
<dbReference type="Gene3D" id="3.40.50.1820">
    <property type="entry name" value="alpha/beta hydrolase"/>
    <property type="match status" value="1"/>
</dbReference>
<gene>
    <name evidence="2" type="ORF">GCM10010961_05870</name>
</gene>
<dbReference type="InterPro" id="IPR053145">
    <property type="entry name" value="AB_hydrolase_Est10"/>
</dbReference>
<sequence>MFSGPFSGLTVSAAPAEVISLPGPSGPLRGAALLPENPRAAVVIIPGSGPTDRDGNSPQGLSSDTYRLLAEALEARGIGSVRIDKRGMFGSAGALEDAEAATIAGYAEDAVAWAGALAGRTGQSCAWLAGHSEGGLVALAAVSGARSGPVCGVILLATPGRPLAALLREQLQANPENAPYLDQLDRAVTVLERGAMVDPETISPVLRPLFRAGLQRYMIQLFAYDPAVLARAVQVPALIVQGGRDQQVRPVDADTLARAMPHAGRLDLPQMTHMLKADQPDQPFATYTDRSLPLVPEVAATISDFILTRND</sequence>
<dbReference type="InterPro" id="IPR022742">
    <property type="entry name" value="Hydrolase_4"/>
</dbReference>
<evidence type="ECO:0000313" key="3">
    <source>
        <dbReference type="Proteomes" id="UP000611500"/>
    </source>
</evidence>
<reference evidence="2" key="1">
    <citation type="journal article" date="2014" name="Int. J. Syst. Evol. Microbiol.">
        <title>Complete genome sequence of Corynebacterium casei LMG S-19264T (=DSM 44701T), isolated from a smear-ripened cheese.</title>
        <authorList>
            <consortium name="US DOE Joint Genome Institute (JGI-PGF)"/>
            <person name="Walter F."/>
            <person name="Albersmeier A."/>
            <person name="Kalinowski J."/>
            <person name="Ruckert C."/>
        </authorList>
    </citation>
    <scope>NUCLEOTIDE SEQUENCE</scope>
    <source>
        <strain evidence="2">CGMCC 1.7081</strain>
    </source>
</reference>
<evidence type="ECO:0000313" key="2">
    <source>
        <dbReference type="EMBL" id="GHG81829.1"/>
    </source>
</evidence>